<keyword evidence="3" id="KW-1185">Reference proteome</keyword>
<dbReference type="Gene3D" id="3.30.450.20">
    <property type="entry name" value="PAS domain"/>
    <property type="match status" value="1"/>
</dbReference>
<dbReference type="AlphaFoldDB" id="A0A1I3CZD3"/>
<dbReference type="PROSITE" id="PS50112">
    <property type="entry name" value="PAS"/>
    <property type="match status" value="1"/>
</dbReference>
<dbReference type="NCBIfam" id="TIGR00229">
    <property type="entry name" value="sensory_box"/>
    <property type="match status" value="1"/>
</dbReference>
<evidence type="ECO:0000259" key="1">
    <source>
        <dbReference type="PROSITE" id="PS50112"/>
    </source>
</evidence>
<reference evidence="2 3" key="1">
    <citation type="submission" date="2016-10" db="EMBL/GenBank/DDBJ databases">
        <authorList>
            <person name="Varghese N."/>
            <person name="Submissions S."/>
        </authorList>
    </citation>
    <scope>NUCLEOTIDE SEQUENCE [LARGE SCALE GENOMIC DNA]</scope>
    <source>
        <strain evidence="2 3">CGMCC 1.6377</strain>
    </source>
</reference>
<dbReference type="InterPro" id="IPR013767">
    <property type="entry name" value="PAS_fold"/>
</dbReference>
<organism evidence="2 3">
    <name type="scientific">Halorubrum aquaticum</name>
    <dbReference type="NCBI Taxonomy" id="387340"/>
    <lineage>
        <taxon>Archaea</taxon>
        <taxon>Methanobacteriati</taxon>
        <taxon>Methanobacteriota</taxon>
        <taxon>Stenosarchaea group</taxon>
        <taxon>Halobacteria</taxon>
        <taxon>Halobacteriales</taxon>
        <taxon>Haloferacaceae</taxon>
        <taxon>Halorubrum</taxon>
    </lineage>
</organism>
<sequence>MLQRVVLSLEMVHNSNMLTRVLDSSYFLDDDATHRENNKRKSDWYRTLVEEVNDLATVVDTDGTITYVSPAITRILGYDPGELVGHEGFEFVHPEDRERNADALEAV</sequence>
<accession>A0A1I3CZD3</accession>
<dbReference type="Pfam" id="PF00989">
    <property type="entry name" value="PAS"/>
    <property type="match status" value="1"/>
</dbReference>
<name>A0A1I3CZD3_9EURY</name>
<gene>
    <name evidence="2" type="ORF">SAMN04488066_1381</name>
</gene>
<dbReference type="CDD" id="cd00130">
    <property type="entry name" value="PAS"/>
    <property type="match status" value="1"/>
</dbReference>
<feature type="domain" description="PAS" evidence="1">
    <location>
        <begin position="41"/>
        <end position="107"/>
    </location>
</feature>
<evidence type="ECO:0000313" key="2">
    <source>
        <dbReference type="EMBL" id="SFH79728.1"/>
    </source>
</evidence>
<feature type="non-terminal residue" evidence="2">
    <location>
        <position position="107"/>
    </location>
</feature>
<dbReference type="InterPro" id="IPR035965">
    <property type="entry name" value="PAS-like_dom_sf"/>
</dbReference>
<dbReference type="GO" id="GO:0006355">
    <property type="term" value="P:regulation of DNA-templated transcription"/>
    <property type="evidence" value="ECO:0007669"/>
    <property type="project" value="InterPro"/>
</dbReference>
<protein>
    <submittedName>
        <fullName evidence="2">PAS domain S-box-containing protein</fullName>
    </submittedName>
</protein>
<dbReference type="InterPro" id="IPR000014">
    <property type="entry name" value="PAS"/>
</dbReference>
<dbReference type="SUPFAM" id="SSF55785">
    <property type="entry name" value="PYP-like sensor domain (PAS domain)"/>
    <property type="match status" value="1"/>
</dbReference>
<proteinExistence type="predicted"/>
<dbReference type="Proteomes" id="UP000323537">
    <property type="component" value="Unassembled WGS sequence"/>
</dbReference>
<dbReference type="SMART" id="SM00091">
    <property type="entry name" value="PAS"/>
    <property type="match status" value="1"/>
</dbReference>
<dbReference type="EMBL" id="FOPZ01000038">
    <property type="protein sequence ID" value="SFH79728.1"/>
    <property type="molecule type" value="Genomic_DNA"/>
</dbReference>
<evidence type="ECO:0000313" key="3">
    <source>
        <dbReference type="Proteomes" id="UP000323537"/>
    </source>
</evidence>